<feature type="transmembrane region" description="Helical" evidence="1">
    <location>
        <begin position="6"/>
        <end position="27"/>
    </location>
</feature>
<sequence length="49" mass="5410">MQSAQLLLYALGLLSLLLIALGVSMFVSRLSSFRHRFSNCLPSVHHGQP</sequence>
<reference evidence="2" key="1">
    <citation type="submission" date="2024-06" db="EMBL/GenBank/DDBJ databases">
        <title>Genome sequence of Vogesella sp. MAHUQ-64.</title>
        <authorList>
            <person name="Huq M.A."/>
        </authorList>
    </citation>
    <scope>NUCLEOTIDE SEQUENCE</scope>
    <source>
        <strain evidence="2">MAHUQ-64</strain>
    </source>
</reference>
<keyword evidence="1" id="KW-0472">Membrane</keyword>
<keyword evidence="1" id="KW-0812">Transmembrane</keyword>
<dbReference type="RefSeq" id="WP_349586663.1">
    <property type="nucleotide sequence ID" value="NZ_JBEFLD010000004.1"/>
</dbReference>
<evidence type="ECO:0000313" key="2">
    <source>
        <dbReference type="EMBL" id="MEQ6290769.1"/>
    </source>
</evidence>
<dbReference type="EMBL" id="JBEFLD010000004">
    <property type="protein sequence ID" value="MEQ6290769.1"/>
    <property type="molecule type" value="Genomic_DNA"/>
</dbReference>
<evidence type="ECO:0000313" key="3">
    <source>
        <dbReference type="Proteomes" id="UP001433638"/>
    </source>
</evidence>
<comment type="caution">
    <text evidence="2">The sequence shown here is derived from an EMBL/GenBank/DDBJ whole genome shotgun (WGS) entry which is preliminary data.</text>
</comment>
<dbReference type="Proteomes" id="UP001433638">
    <property type="component" value="Unassembled WGS sequence"/>
</dbReference>
<protein>
    <submittedName>
        <fullName evidence="2">Uncharacterized protein</fullName>
    </submittedName>
</protein>
<keyword evidence="3" id="KW-1185">Reference proteome</keyword>
<proteinExistence type="predicted"/>
<organism evidence="2 3">
    <name type="scientific">Vogesella oryzagri</name>
    <dbReference type="NCBI Taxonomy" id="3160864"/>
    <lineage>
        <taxon>Bacteria</taxon>
        <taxon>Pseudomonadati</taxon>
        <taxon>Pseudomonadota</taxon>
        <taxon>Betaproteobacteria</taxon>
        <taxon>Neisseriales</taxon>
        <taxon>Chromobacteriaceae</taxon>
        <taxon>Vogesella</taxon>
    </lineage>
</organism>
<keyword evidence="1" id="KW-1133">Transmembrane helix</keyword>
<gene>
    <name evidence="2" type="ORF">ABNW52_09095</name>
</gene>
<accession>A0ABV1M3G1</accession>
<name>A0ABV1M3G1_9NEIS</name>
<evidence type="ECO:0000256" key="1">
    <source>
        <dbReference type="SAM" id="Phobius"/>
    </source>
</evidence>